<dbReference type="CDD" id="cd00109">
    <property type="entry name" value="Kunitz-type"/>
    <property type="match status" value="1"/>
</dbReference>
<dbReference type="FunCoup" id="B4MVB9">
    <property type="interactions" value="41"/>
</dbReference>
<keyword evidence="4" id="KW-0722">Serine protease inhibitor</keyword>
<dbReference type="PANTHER" id="PTHR10083">
    <property type="entry name" value="KUNITZ-TYPE PROTEASE INHIBITOR-RELATED"/>
    <property type="match status" value="1"/>
</dbReference>
<dbReference type="eggNOG" id="KOG4295">
    <property type="taxonomic scope" value="Eukaryota"/>
</dbReference>
<dbReference type="FunFam" id="4.10.410.10:FF:000017">
    <property type="entry name" value="papilin isoform X2"/>
    <property type="match status" value="1"/>
</dbReference>
<evidence type="ECO:0000256" key="3">
    <source>
        <dbReference type="ARBA" id="ARBA00022690"/>
    </source>
</evidence>
<dbReference type="HOGENOM" id="CLU_1983842_0_0_1"/>
<dbReference type="GO" id="GO:0004867">
    <property type="term" value="F:serine-type endopeptidase inhibitor activity"/>
    <property type="evidence" value="ECO:0007669"/>
    <property type="project" value="UniProtKB-KW"/>
</dbReference>
<protein>
    <recommendedName>
        <fullName evidence="7">BPTI/Kunitz inhibitor domain-containing protein</fullName>
    </recommendedName>
</protein>
<evidence type="ECO:0000256" key="1">
    <source>
        <dbReference type="ARBA" id="ARBA00004613"/>
    </source>
</evidence>
<dbReference type="Pfam" id="PF00014">
    <property type="entry name" value="Kunitz_BPTI"/>
    <property type="match status" value="1"/>
</dbReference>
<dbReference type="GO" id="GO:0005615">
    <property type="term" value="C:extracellular space"/>
    <property type="evidence" value="ECO:0007669"/>
    <property type="project" value="TreeGrafter"/>
</dbReference>
<evidence type="ECO:0000256" key="5">
    <source>
        <dbReference type="ARBA" id="ARBA00023157"/>
    </source>
</evidence>
<dbReference type="InterPro" id="IPR002223">
    <property type="entry name" value="Kunitz_BPTI"/>
</dbReference>
<dbReference type="Proteomes" id="UP000007798">
    <property type="component" value="Unassembled WGS sequence"/>
</dbReference>
<keyword evidence="6" id="KW-0732">Signal</keyword>
<dbReference type="PROSITE" id="PS00280">
    <property type="entry name" value="BPTI_KUNITZ_1"/>
    <property type="match status" value="1"/>
</dbReference>
<dbReference type="AlphaFoldDB" id="B4MVB9"/>
<dbReference type="EMBL" id="CH963857">
    <property type="protein sequence ID" value="EDW76464.1"/>
    <property type="molecule type" value="Genomic_DNA"/>
</dbReference>
<dbReference type="InParanoid" id="B4MVB9"/>
<proteinExistence type="predicted"/>
<dbReference type="InterPro" id="IPR036880">
    <property type="entry name" value="Kunitz_BPTI_sf"/>
</dbReference>
<accession>B4MVB9</accession>
<gene>
    <name evidence="8" type="primary">Dwil\GK15466</name>
    <name evidence="8" type="ORF">Dwil_GK15466</name>
</gene>
<feature type="signal peptide" evidence="6">
    <location>
        <begin position="1"/>
        <end position="33"/>
    </location>
</feature>
<sequence>MPTIGQMTTQFLILLCSLMLVTMMIIQLPQVQAVTNNAKPVAQVQDARCLQPLDPGPCRMNWERFYYNKDNNICEPFKYGGCHGNENRFNFQQTCEEACLVKK</sequence>
<feature type="domain" description="BPTI/Kunitz inhibitor" evidence="7">
    <location>
        <begin position="49"/>
        <end position="99"/>
    </location>
</feature>
<dbReference type="PANTHER" id="PTHR10083:SF381">
    <property type="entry name" value="BPTI_KUNITZ INHIBITOR DOMAIN-CONTAINING PROTEIN"/>
    <property type="match status" value="1"/>
</dbReference>
<evidence type="ECO:0000313" key="9">
    <source>
        <dbReference type="Proteomes" id="UP000007798"/>
    </source>
</evidence>
<feature type="chain" id="PRO_5002815813" description="BPTI/Kunitz inhibitor domain-containing protein" evidence="6">
    <location>
        <begin position="34"/>
        <end position="103"/>
    </location>
</feature>
<evidence type="ECO:0000259" key="7">
    <source>
        <dbReference type="PROSITE" id="PS50279"/>
    </source>
</evidence>
<dbReference type="InterPro" id="IPR020901">
    <property type="entry name" value="Prtase_inh_Kunz-CS"/>
</dbReference>
<keyword evidence="2" id="KW-0964">Secreted</keyword>
<dbReference type="OMA" id="ENQIRWH"/>
<dbReference type="SUPFAM" id="SSF57362">
    <property type="entry name" value="BPTI-like"/>
    <property type="match status" value="1"/>
</dbReference>
<evidence type="ECO:0000256" key="6">
    <source>
        <dbReference type="SAM" id="SignalP"/>
    </source>
</evidence>
<organism evidence="8 9">
    <name type="scientific">Drosophila willistoni</name>
    <name type="common">Fruit fly</name>
    <dbReference type="NCBI Taxonomy" id="7260"/>
    <lineage>
        <taxon>Eukaryota</taxon>
        <taxon>Metazoa</taxon>
        <taxon>Ecdysozoa</taxon>
        <taxon>Arthropoda</taxon>
        <taxon>Hexapoda</taxon>
        <taxon>Insecta</taxon>
        <taxon>Pterygota</taxon>
        <taxon>Neoptera</taxon>
        <taxon>Endopterygota</taxon>
        <taxon>Diptera</taxon>
        <taxon>Brachycera</taxon>
        <taxon>Muscomorpha</taxon>
        <taxon>Ephydroidea</taxon>
        <taxon>Drosophilidae</taxon>
        <taxon>Drosophila</taxon>
        <taxon>Sophophora</taxon>
    </lineage>
</organism>
<keyword evidence="3" id="KW-0646">Protease inhibitor</keyword>
<dbReference type="SMR" id="B4MVB9"/>
<dbReference type="PRINTS" id="PR00759">
    <property type="entry name" value="BASICPTASE"/>
</dbReference>
<dbReference type="Gene3D" id="4.10.410.10">
    <property type="entry name" value="Pancreatic trypsin inhibitor Kunitz domain"/>
    <property type="match status" value="1"/>
</dbReference>
<reference evidence="8 9" key="1">
    <citation type="journal article" date="2007" name="Nature">
        <title>Evolution of genes and genomes on the Drosophila phylogeny.</title>
        <authorList>
            <consortium name="Drosophila 12 Genomes Consortium"/>
            <person name="Clark A.G."/>
            <person name="Eisen M.B."/>
            <person name="Smith D.R."/>
            <person name="Bergman C.M."/>
            <person name="Oliver B."/>
            <person name="Markow T.A."/>
            <person name="Kaufman T.C."/>
            <person name="Kellis M."/>
            <person name="Gelbart W."/>
            <person name="Iyer V.N."/>
            <person name="Pollard D.A."/>
            <person name="Sackton T.B."/>
            <person name="Larracuente A.M."/>
            <person name="Singh N.D."/>
            <person name="Abad J.P."/>
            <person name="Abt D.N."/>
            <person name="Adryan B."/>
            <person name="Aguade M."/>
            <person name="Akashi H."/>
            <person name="Anderson W.W."/>
            <person name="Aquadro C.F."/>
            <person name="Ardell D.H."/>
            <person name="Arguello R."/>
            <person name="Artieri C.G."/>
            <person name="Barbash D.A."/>
            <person name="Barker D."/>
            <person name="Barsanti P."/>
            <person name="Batterham P."/>
            <person name="Batzoglou S."/>
            <person name="Begun D."/>
            <person name="Bhutkar A."/>
            <person name="Blanco E."/>
            <person name="Bosak S.A."/>
            <person name="Bradley R.K."/>
            <person name="Brand A.D."/>
            <person name="Brent M.R."/>
            <person name="Brooks A.N."/>
            <person name="Brown R.H."/>
            <person name="Butlin R.K."/>
            <person name="Caggese C."/>
            <person name="Calvi B.R."/>
            <person name="Bernardo de Carvalho A."/>
            <person name="Caspi A."/>
            <person name="Castrezana S."/>
            <person name="Celniker S.E."/>
            <person name="Chang J.L."/>
            <person name="Chapple C."/>
            <person name="Chatterji S."/>
            <person name="Chinwalla A."/>
            <person name="Civetta A."/>
            <person name="Clifton S.W."/>
            <person name="Comeron J.M."/>
            <person name="Costello J.C."/>
            <person name="Coyne J.A."/>
            <person name="Daub J."/>
            <person name="David R.G."/>
            <person name="Delcher A.L."/>
            <person name="Delehaunty K."/>
            <person name="Do C.B."/>
            <person name="Ebling H."/>
            <person name="Edwards K."/>
            <person name="Eickbush T."/>
            <person name="Evans J.D."/>
            <person name="Filipski A."/>
            <person name="Findeiss S."/>
            <person name="Freyhult E."/>
            <person name="Fulton L."/>
            <person name="Fulton R."/>
            <person name="Garcia A.C."/>
            <person name="Gardiner A."/>
            <person name="Garfield D.A."/>
            <person name="Garvin B.E."/>
            <person name="Gibson G."/>
            <person name="Gilbert D."/>
            <person name="Gnerre S."/>
            <person name="Godfrey J."/>
            <person name="Good R."/>
            <person name="Gotea V."/>
            <person name="Gravely B."/>
            <person name="Greenberg A.J."/>
            <person name="Griffiths-Jones S."/>
            <person name="Gross S."/>
            <person name="Guigo R."/>
            <person name="Gustafson E.A."/>
            <person name="Haerty W."/>
            <person name="Hahn M.W."/>
            <person name="Halligan D.L."/>
            <person name="Halpern A.L."/>
            <person name="Halter G.M."/>
            <person name="Han M.V."/>
            <person name="Heger A."/>
            <person name="Hillier L."/>
            <person name="Hinrichs A.S."/>
            <person name="Holmes I."/>
            <person name="Hoskins R.A."/>
            <person name="Hubisz M.J."/>
            <person name="Hultmark D."/>
            <person name="Huntley M.A."/>
            <person name="Jaffe D.B."/>
            <person name="Jagadeeshan S."/>
            <person name="Jeck W.R."/>
            <person name="Johnson J."/>
            <person name="Jones C.D."/>
            <person name="Jordan W.C."/>
            <person name="Karpen G.H."/>
            <person name="Kataoka E."/>
            <person name="Keightley P.D."/>
            <person name="Kheradpour P."/>
            <person name="Kirkness E.F."/>
            <person name="Koerich L.B."/>
            <person name="Kristiansen K."/>
            <person name="Kudrna D."/>
            <person name="Kulathinal R.J."/>
            <person name="Kumar S."/>
            <person name="Kwok R."/>
            <person name="Lander E."/>
            <person name="Langley C.H."/>
            <person name="Lapoint R."/>
            <person name="Lazzaro B.P."/>
            <person name="Lee S.J."/>
            <person name="Levesque L."/>
            <person name="Li R."/>
            <person name="Lin C.F."/>
            <person name="Lin M.F."/>
            <person name="Lindblad-Toh K."/>
            <person name="Llopart A."/>
            <person name="Long M."/>
            <person name="Low L."/>
            <person name="Lozovsky E."/>
            <person name="Lu J."/>
            <person name="Luo M."/>
            <person name="Machado C.A."/>
            <person name="Makalowski W."/>
            <person name="Marzo M."/>
            <person name="Matsuda M."/>
            <person name="Matzkin L."/>
            <person name="McAllister B."/>
            <person name="McBride C.S."/>
            <person name="McKernan B."/>
            <person name="McKernan K."/>
            <person name="Mendez-Lago M."/>
            <person name="Minx P."/>
            <person name="Mollenhauer M.U."/>
            <person name="Montooth K."/>
            <person name="Mount S.M."/>
            <person name="Mu X."/>
            <person name="Myers E."/>
            <person name="Negre B."/>
            <person name="Newfeld S."/>
            <person name="Nielsen R."/>
            <person name="Noor M.A."/>
            <person name="O'Grady P."/>
            <person name="Pachter L."/>
            <person name="Papaceit M."/>
            <person name="Parisi M.J."/>
            <person name="Parisi M."/>
            <person name="Parts L."/>
            <person name="Pedersen J.S."/>
            <person name="Pesole G."/>
            <person name="Phillippy A.M."/>
            <person name="Ponting C.P."/>
            <person name="Pop M."/>
            <person name="Porcelli D."/>
            <person name="Powell J.R."/>
            <person name="Prohaska S."/>
            <person name="Pruitt K."/>
            <person name="Puig M."/>
            <person name="Quesneville H."/>
            <person name="Ram K.R."/>
            <person name="Rand D."/>
            <person name="Rasmussen M.D."/>
            <person name="Reed L.K."/>
            <person name="Reenan R."/>
            <person name="Reily A."/>
            <person name="Remington K.A."/>
            <person name="Rieger T.T."/>
            <person name="Ritchie M.G."/>
            <person name="Robin C."/>
            <person name="Rogers Y.H."/>
            <person name="Rohde C."/>
            <person name="Rozas J."/>
            <person name="Rubenfield M.J."/>
            <person name="Ruiz A."/>
            <person name="Russo S."/>
            <person name="Salzberg S.L."/>
            <person name="Sanchez-Gracia A."/>
            <person name="Saranga D.J."/>
            <person name="Sato H."/>
            <person name="Schaeffer S.W."/>
            <person name="Schatz M.C."/>
            <person name="Schlenke T."/>
            <person name="Schwartz R."/>
            <person name="Segarra C."/>
            <person name="Singh R.S."/>
            <person name="Sirot L."/>
            <person name="Sirota M."/>
            <person name="Sisneros N.B."/>
            <person name="Smith C.D."/>
            <person name="Smith T.F."/>
            <person name="Spieth J."/>
            <person name="Stage D.E."/>
            <person name="Stark A."/>
            <person name="Stephan W."/>
            <person name="Strausberg R.L."/>
            <person name="Strempel S."/>
            <person name="Sturgill D."/>
            <person name="Sutton G."/>
            <person name="Sutton G.G."/>
            <person name="Tao W."/>
            <person name="Teichmann S."/>
            <person name="Tobari Y.N."/>
            <person name="Tomimura Y."/>
            <person name="Tsolas J.M."/>
            <person name="Valente V.L."/>
            <person name="Venter E."/>
            <person name="Venter J.C."/>
            <person name="Vicario S."/>
            <person name="Vieira F.G."/>
            <person name="Vilella A.J."/>
            <person name="Villasante A."/>
            <person name="Walenz B."/>
            <person name="Wang J."/>
            <person name="Wasserman M."/>
            <person name="Watts T."/>
            <person name="Wilson D."/>
            <person name="Wilson R.K."/>
            <person name="Wing R.A."/>
            <person name="Wolfner M.F."/>
            <person name="Wong A."/>
            <person name="Wong G.K."/>
            <person name="Wu C.I."/>
            <person name="Wu G."/>
            <person name="Yamamoto D."/>
            <person name="Yang H.P."/>
            <person name="Yang S.P."/>
            <person name="Yorke J.A."/>
            <person name="Yoshida K."/>
            <person name="Zdobnov E."/>
            <person name="Zhang P."/>
            <person name="Zhang Y."/>
            <person name="Zimin A.V."/>
            <person name="Baldwin J."/>
            <person name="Abdouelleil A."/>
            <person name="Abdulkadir J."/>
            <person name="Abebe A."/>
            <person name="Abera B."/>
            <person name="Abreu J."/>
            <person name="Acer S.C."/>
            <person name="Aftuck L."/>
            <person name="Alexander A."/>
            <person name="An P."/>
            <person name="Anderson E."/>
            <person name="Anderson S."/>
            <person name="Arachi H."/>
            <person name="Azer M."/>
            <person name="Bachantsang P."/>
            <person name="Barry A."/>
            <person name="Bayul T."/>
            <person name="Berlin A."/>
            <person name="Bessette D."/>
            <person name="Bloom T."/>
            <person name="Blye J."/>
            <person name="Boguslavskiy L."/>
            <person name="Bonnet C."/>
            <person name="Boukhgalter B."/>
            <person name="Bourzgui I."/>
            <person name="Brown A."/>
            <person name="Cahill P."/>
            <person name="Channer S."/>
            <person name="Cheshatsang Y."/>
            <person name="Chuda L."/>
            <person name="Citroen M."/>
            <person name="Collymore A."/>
            <person name="Cooke P."/>
            <person name="Costello M."/>
            <person name="D'Aco K."/>
            <person name="Daza R."/>
            <person name="De Haan G."/>
            <person name="DeGray S."/>
            <person name="DeMaso C."/>
            <person name="Dhargay N."/>
            <person name="Dooley K."/>
            <person name="Dooley E."/>
            <person name="Doricent M."/>
            <person name="Dorje P."/>
            <person name="Dorjee K."/>
            <person name="Dupes A."/>
            <person name="Elong R."/>
            <person name="Falk J."/>
            <person name="Farina A."/>
            <person name="Faro S."/>
            <person name="Ferguson D."/>
            <person name="Fisher S."/>
            <person name="Foley C.D."/>
            <person name="Franke A."/>
            <person name="Friedrich D."/>
            <person name="Gadbois L."/>
            <person name="Gearin G."/>
            <person name="Gearin C.R."/>
            <person name="Giannoukos G."/>
            <person name="Goode T."/>
            <person name="Graham J."/>
            <person name="Grandbois E."/>
            <person name="Grewal S."/>
            <person name="Gyaltsen K."/>
            <person name="Hafez N."/>
            <person name="Hagos B."/>
            <person name="Hall J."/>
            <person name="Henson C."/>
            <person name="Hollinger A."/>
            <person name="Honan T."/>
            <person name="Huard M.D."/>
            <person name="Hughes L."/>
            <person name="Hurhula B."/>
            <person name="Husby M.E."/>
            <person name="Kamat A."/>
            <person name="Kanga B."/>
            <person name="Kashin S."/>
            <person name="Khazanovich D."/>
            <person name="Kisner P."/>
            <person name="Lance K."/>
            <person name="Lara M."/>
            <person name="Lee W."/>
            <person name="Lennon N."/>
            <person name="Letendre F."/>
            <person name="LeVine R."/>
            <person name="Lipovsky A."/>
            <person name="Liu X."/>
            <person name="Liu J."/>
            <person name="Liu S."/>
            <person name="Lokyitsang T."/>
            <person name="Lokyitsang Y."/>
            <person name="Lubonja R."/>
            <person name="Lui A."/>
            <person name="MacDonald P."/>
            <person name="Magnisalis V."/>
            <person name="Maru K."/>
            <person name="Matthews C."/>
            <person name="McCusker W."/>
            <person name="McDonough S."/>
            <person name="Mehta T."/>
            <person name="Meldrim J."/>
            <person name="Meneus L."/>
            <person name="Mihai O."/>
            <person name="Mihalev A."/>
            <person name="Mihova T."/>
            <person name="Mittelman R."/>
            <person name="Mlenga V."/>
            <person name="Montmayeur A."/>
            <person name="Mulrain L."/>
            <person name="Navidi A."/>
            <person name="Naylor J."/>
            <person name="Negash T."/>
            <person name="Nguyen T."/>
            <person name="Nguyen N."/>
            <person name="Nicol R."/>
            <person name="Norbu C."/>
            <person name="Norbu N."/>
            <person name="Novod N."/>
            <person name="O'Neill B."/>
            <person name="Osman S."/>
            <person name="Markiewicz E."/>
            <person name="Oyono O.L."/>
            <person name="Patti C."/>
            <person name="Phunkhang P."/>
            <person name="Pierre F."/>
            <person name="Priest M."/>
            <person name="Raghuraman S."/>
            <person name="Rege F."/>
            <person name="Reyes R."/>
            <person name="Rise C."/>
            <person name="Rogov P."/>
            <person name="Ross K."/>
            <person name="Ryan E."/>
            <person name="Settipalli S."/>
            <person name="Shea T."/>
            <person name="Sherpa N."/>
            <person name="Shi L."/>
            <person name="Shih D."/>
            <person name="Sparrow T."/>
            <person name="Spaulding J."/>
            <person name="Stalker J."/>
            <person name="Stange-Thomann N."/>
            <person name="Stavropoulos S."/>
            <person name="Stone C."/>
            <person name="Strader C."/>
            <person name="Tesfaye S."/>
            <person name="Thomson T."/>
            <person name="Thoulutsang Y."/>
            <person name="Thoulutsang D."/>
            <person name="Topham K."/>
            <person name="Topping I."/>
            <person name="Tsamla T."/>
            <person name="Vassiliev H."/>
            <person name="Vo A."/>
            <person name="Wangchuk T."/>
            <person name="Wangdi T."/>
            <person name="Weiand M."/>
            <person name="Wilkinson J."/>
            <person name="Wilson A."/>
            <person name="Yadav S."/>
            <person name="Young G."/>
            <person name="Yu Q."/>
            <person name="Zembek L."/>
            <person name="Zhong D."/>
            <person name="Zimmer A."/>
            <person name="Zwirko Z."/>
            <person name="Jaffe D.B."/>
            <person name="Alvarez P."/>
            <person name="Brockman W."/>
            <person name="Butler J."/>
            <person name="Chin C."/>
            <person name="Gnerre S."/>
            <person name="Grabherr M."/>
            <person name="Kleber M."/>
            <person name="Mauceli E."/>
            <person name="MacCallum I."/>
        </authorList>
    </citation>
    <scope>NUCLEOTIDE SEQUENCE [LARGE SCALE GENOMIC DNA]</scope>
    <source>
        <strain evidence="9">Tucson 14030-0811.24</strain>
    </source>
</reference>
<dbReference type="PROSITE" id="PS50279">
    <property type="entry name" value="BPTI_KUNITZ_2"/>
    <property type="match status" value="1"/>
</dbReference>
<keyword evidence="5" id="KW-1015">Disulfide bond</keyword>
<dbReference type="KEGG" id="dwi:6642255"/>
<dbReference type="InterPro" id="IPR050098">
    <property type="entry name" value="TFPI/VKTCI-like"/>
</dbReference>
<evidence type="ECO:0000256" key="2">
    <source>
        <dbReference type="ARBA" id="ARBA00022525"/>
    </source>
</evidence>
<dbReference type="SMART" id="SM00131">
    <property type="entry name" value="KU"/>
    <property type="match status" value="1"/>
</dbReference>
<dbReference type="OrthoDB" id="4473401at2759"/>
<name>B4MVB9_DROWI</name>
<evidence type="ECO:0000256" key="4">
    <source>
        <dbReference type="ARBA" id="ARBA00022900"/>
    </source>
</evidence>
<comment type="subcellular location">
    <subcellularLocation>
        <location evidence="1">Secreted</location>
    </subcellularLocation>
</comment>
<evidence type="ECO:0000313" key="8">
    <source>
        <dbReference type="EMBL" id="EDW76464.1"/>
    </source>
</evidence>
<dbReference type="STRING" id="7260.B4MVB9"/>
<dbReference type="PhylomeDB" id="B4MVB9"/>
<keyword evidence="9" id="KW-1185">Reference proteome</keyword>